<feature type="signal peptide" evidence="3">
    <location>
        <begin position="1"/>
        <end position="26"/>
    </location>
</feature>
<reference evidence="5 6" key="2">
    <citation type="submission" date="2012-06" db="EMBL/GenBank/DDBJ databases">
        <authorList>
            <person name="Fiebig A."/>
        </authorList>
    </citation>
    <scope>NUCLEOTIDE SEQUENCE [LARGE SCALE GENOMIC DNA]</scope>
    <source>
        <strain evidence="5 6">DFL-43</strain>
    </source>
</reference>
<dbReference type="RefSeq" id="WP_007200010.1">
    <property type="nucleotide sequence ID" value="NZ_CM002917.1"/>
</dbReference>
<evidence type="ECO:0000313" key="5">
    <source>
        <dbReference type="EMBL" id="EDQ31553.1"/>
    </source>
</evidence>
<dbReference type="eggNOG" id="COG3487">
    <property type="taxonomic scope" value="Bacteria"/>
</dbReference>
<dbReference type="HOGENOM" id="CLU_048993_0_0_5"/>
<proteinExistence type="predicted"/>
<keyword evidence="6" id="KW-1185">Reference proteome</keyword>
<sequence>MTIKTYTKSLLAASTLMVGFAGTAFADVAPEAVIKHYADIAQAKYEDSLATANALDAAIEAFLASPSEAGLQAVKEAWLAARVPYQQTEVYRFGNAIVDDWEGRVNAWPLDEGLIDYVDAGAYGDESDENTLYTANVIANPSITINGETIDASKITPELISETLQEAGGIEANVASGYHAIEFLLWGQDLNGNDAGAGNRPYTDFSLENCSNDHCDRRRQYLSAASDLLIADLEEMAANWQEGGAARKDLMDKGVSGGLVTILTGMGSLSYGELAGERMKLGLLLGDPEEEHDCFSDNTHNSHLYDAVGIRNAYLGTYDRVDGTQLTGPSLSELVASSAPDVDAELKADLDATVEAMEAMASRAETTEAYDQMIANGNAEGNATVQAAIDDLVKQTRSIERVIAALDLGSIELEGSDSLDNPGSVFQ</sequence>
<evidence type="ECO:0000256" key="2">
    <source>
        <dbReference type="ARBA" id="ARBA00022729"/>
    </source>
</evidence>
<evidence type="ECO:0000259" key="4">
    <source>
        <dbReference type="Pfam" id="PF09375"/>
    </source>
</evidence>
<dbReference type="Proteomes" id="UP000004291">
    <property type="component" value="Chromosome"/>
</dbReference>
<dbReference type="STRING" id="411684.HPDFL43_21352"/>
<dbReference type="InterPro" id="IPR038352">
    <property type="entry name" value="Imelysin_sf"/>
</dbReference>
<dbReference type="Gene3D" id="1.20.1420.20">
    <property type="entry name" value="M75 peptidase, HXXE motif"/>
    <property type="match status" value="1"/>
</dbReference>
<protein>
    <submittedName>
        <fullName evidence="5">Putative iron-regulated protein</fullName>
    </submittedName>
</protein>
<comment type="subcellular location">
    <subcellularLocation>
        <location evidence="1">Cell envelope</location>
    </subcellularLocation>
</comment>
<accession>A9DGV2</accession>
<evidence type="ECO:0000313" key="6">
    <source>
        <dbReference type="Proteomes" id="UP000004291"/>
    </source>
</evidence>
<keyword evidence="2 3" id="KW-0732">Signal</keyword>
<dbReference type="EMBL" id="ABIA03000001">
    <property type="protein sequence ID" value="EDQ31553.1"/>
    <property type="molecule type" value="Genomic_DNA"/>
</dbReference>
<dbReference type="MEROPS" id="M75.001"/>
<name>A9DGV2_HOEPD</name>
<dbReference type="InterPro" id="IPR018976">
    <property type="entry name" value="Imelysin-like"/>
</dbReference>
<feature type="chain" id="PRO_5002737465" evidence="3">
    <location>
        <begin position="27"/>
        <end position="427"/>
    </location>
</feature>
<dbReference type="AlphaFoldDB" id="A9DGV2"/>
<feature type="domain" description="Imelysin-like" evidence="4">
    <location>
        <begin position="41"/>
        <end position="398"/>
    </location>
</feature>
<evidence type="ECO:0000256" key="3">
    <source>
        <dbReference type="SAM" id="SignalP"/>
    </source>
</evidence>
<dbReference type="GO" id="GO:0030313">
    <property type="term" value="C:cell envelope"/>
    <property type="evidence" value="ECO:0007669"/>
    <property type="project" value="UniProtKB-SubCell"/>
</dbReference>
<gene>
    <name evidence="5" type="ORF">HPDFL43_21352</name>
</gene>
<comment type="caution">
    <text evidence="5">The sequence shown here is derived from an EMBL/GenBank/DDBJ whole genome shotgun (WGS) entry which is preliminary data.</text>
</comment>
<dbReference type="OrthoDB" id="9764688at2"/>
<reference evidence="5 6" key="1">
    <citation type="submission" date="2007-10" db="EMBL/GenBank/DDBJ databases">
        <authorList>
            <person name="Wagner-Dobler I."/>
            <person name="Ferriera S."/>
            <person name="Johnson J."/>
            <person name="Kravitz S."/>
            <person name="Beeson K."/>
            <person name="Sutton G."/>
            <person name="Rogers Y.-H."/>
            <person name="Friedman R."/>
            <person name="Frazier M."/>
            <person name="Venter J.C."/>
        </authorList>
    </citation>
    <scope>NUCLEOTIDE SEQUENCE [LARGE SCALE GENOMIC DNA]</scope>
    <source>
        <strain evidence="5 6">DFL-43</strain>
    </source>
</reference>
<dbReference type="CDD" id="cd14657">
    <property type="entry name" value="Imelysin_IrpA-like"/>
    <property type="match status" value="1"/>
</dbReference>
<dbReference type="Pfam" id="PF09375">
    <property type="entry name" value="Peptidase_M75"/>
    <property type="match status" value="1"/>
</dbReference>
<organism evidence="5 6">
    <name type="scientific">Hoeflea phototrophica (strain DSM 17068 / NCIMB 14078 / DFL-43)</name>
    <dbReference type="NCBI Taxonomy" id="411684"/>
    <lineage>
        <taxon>Bacteria</taxon>
        <taxon>Pseudomonadati</taxon>
        <taxon>Pseudomonadota</taxon>
        <taxon>Alphaproteobacteria</taxon>
        <taxon>Hyphomicrobiales</taxon>
        <taxon>Rhizobiaceae</taxon>
        <taxon>Hoeflea</taxon>
    </lineage>
</organism>
<evidence type="ECO:0000256" key="1">
    <source>
        <dbReference type="ARBA" id="ARBA00004196"/>
    </source>
</evidence>